<feature type="compositionally biased region" description="Polar residues" evidence="2">
    <location>
        <begin position="1"/>
        <end position="16"/>
    </location>
</feature>
<keyword evidence="1" id="KW-0175">Coiled coil</keyword>
<proteinExistence type="predicted"/>
<evidence type="ECO:0000313" key="4">
    <source>
        <dbReference type="Proteomes" id="UP000799302"/>
    </source>
</evidence>
<accession>A0A6A6TZ22</accession>
<reference evidence="3" key="1">
    <citation type="journal article" date="2020" name="Stud. Mycol.">
        <title>101 Dothideomycetes genomes: a test case for predicting lifestyles and emergence of pathogens.</title>
        <authorList>
            <person name="Haridas S."/>
            <person name="Albert R."/>
            <person name="Binder M."/>
            <person name="Bloem J."/>
            <person name="Labutti K."/>
            <person name="Salamov A."/>
            <person name="Andreopoulos B."/>
            <person name="Baker S."/>
            <person name="Barry K."/>
            <person name="Bills G."/>
            <person name="Bluhm B."/>
            <person name="Cannon C."/>
            <person name="Castanera R."/>
            <person name="Culley D."/>
            <person name="Daum C."/>
            <person name="Ezra D."/>
            <person name="Gonzalez J."/>
            <person name="Henrissat B."/>
            <person name="Kuo A."/>
            <person name="Liang C."/>
            <person name="Lipzen A."/>
            <person name="Lutzoni F."/>
            <person name="Magnuson J."/>
            <person name="Mondo S."/>
            <person name="Nolan M."/>
            <person name="Ohm R."/>
            <person name="Pangilinan J."/>
            <person name="Park H.-J."/>
            <person name="Ramirez L."/>
            <person name="Alfaro M."/>
            <person name="Sun H."/>
            <person name="Tritt A."/>
            <person name="Yoshinaga Y."/>
            <person name="Zwiers L.-H."/>
            <person name="Turgeon B."/>
            <person name="Goodwin S."/>
            <person name="Spatafora J."/>
            <person name="Crous P."/>
            <person name="Grigoriev I."/>
        </authorList>
    </citation>
    <scope>NUCLEOTIDE SEQUENCE</scope>
    <source>
        <strain evidence="3">CBS 115976</strain>
    </source>
</reference>
<feature type="coiled-coil region" evidence="1">
    <location>
        <begin position="31"/>
        <end position="58"/>
    </location>
</feature>
<evidence type="ECO:0000256" key="2">
    <source>
        <dbReference type="SAM" id="MobiDB-lite"/>
    </source>
</evidence>
<evidence type="ECO:0000313" key="3">
    <source>
        <dbReference type="EMBL" id="KAF2664253.1"/>
    </source>
</evidence>
<dbReference type="AlphaFoldDB" id="A0A6A6TZ22"/>
<organism evidence="3 4">
    <name type="scientific">Microthyrium microscopicum</name>
    <dbReference type="NCBI Taxonomy" id="703497"/>
    <lineage>
        <taxon>Eukaryota</taxon>
        <taxon>Fungi</taxon>
        <taxon>Dikarya</taxon>
        <taxon>Ascomycota</taxon>
        <taxon>Pezizomycotina</taxon>
        <taxon>Dothideomycetes</taxon>
        <taxon>Dothideomycetes incertae sedis</taxon>
        <taxon>Microthyriales</taxon>
        <taxon>Microthyriaceae</taxon>
        <taxon>Microthyrium</taxon>
    </lineage>
</organism>
<keyword evidence="4" id="KW-1185">Reference proteome</keyword>
<protein>
    <submittedName>
        <fullName evidence="3">Uncharacterized protein</fullName>
    </submittedName>
</protein>
<evidence type="ECO:0000256" key="1">
    <source>
        <dbReference type="SAM" id="Coils"/>
    </source>
</evidence>
<sequence length="124" mass="14447">MSDSSNTKPTSKSQTKASDELVESDQPLQLMAHVTNLLDSEAQQLKHLEKNITDIRKTISNPSELNETERSDFLKYFEEFSDRFRGFEGQFEAQHIAFKRIQVEMAQLTMSFGLLRMFVERLRK</sequence>
<dbReference type="EMBL" id="MU004243">
    <property type="protein sequence ID" value="KAF2664253.1"/>
    <property type="molecule type" value="Genomic_DNA"/>
</dbReference>
<dbReference type="Proteomes" id="UP000799302">
    <property type="component" value="Unassembled WGS sequence"/>
</dbReference>
<name>A0A6A6TZ22_9PEZI</name>
<gene>
    <name evidence="3" type="ORF">BT63DRAFT_460558</name>
</gene>
<feature type="region of interest" description="Disordered" evidence="2">
    <location>
        <begin position="1"/>
        <end position="24"/>
    </location>
</feature>